<evidence type="ECO:0000313" key="2">
    <source>
        <dbReference type="EMBL" id="ALN80883.1"/>
    </source>
</evidence>
<keyword evidence="3" id="KW-1185">Reference proteome</keyword>
<proteinExistence type="predicted"/>
<dbReference type="Proteomes" id="UP000060787">
    <property type="component" value="Chromosome"/>
</dbReference>
<dbReference type="InterPro" id="IPR013078">
    <property type="entry name" value="His_Pase_superF_clade-1"/>
</dbReference>
<dbReference type="SMART" id="SM00855">
    <property type="entry name" value="PGAM"/>
    <property type="match status" value="1"/>
</dbReference>
<dbReference type="PATRIC" id="fig|84531.8.peg.2765"/>
<organism evidence="2 3">
    <name type="scientific">Lysobacter antibioticus</name>
    <dbReference type="NCBI Taxonomy" id="84531"/>
    <lineage>
        <taxon>Bacteria</taxon>
        <taxon>Pseudomonadati</taxon>
        <taxon>Pseudomonadota</taxon>
        <taxon>Gammaproteobacteria</taxon>
        <taxon>Lysobacterales</taxon>
        <taxon>Lysobacteraceae</taxon>
        <taxon>Lysobacter</taxon>
    </lineage>
</organism>
<accession>A0A0S2FBL1</accession>
<dbReference type="Gene3D" id="3.40.50.1240">
    <property type="entry name" value="Phosphoglycerate mutase-like"/>
    <property type="match status" value="1"/>
</dbReference>
<keyword evidence="1" id="KW-0378">Hydrolase</keyword>
<dbReference type="PANTHER" id="PTHR20935:SF0">
    <property type="entry name" value="SERINE_THREONINE-PROTEIN PHOSPHATASE PGAM5, MITOCHONDRIAL"/>
    <property type="match status" value="1"/>
</dbReference>
<dbReference type="RefSeq" id="WP_057918084.1">
    <property type="nucleotide sequence ID" value="NZ_CP011129.1"/>
</dbReference>
<dbReference type="AlphaFoldDB" id="A0A0S2FBL1"/>
<dbReference type="InterPro" id="IPR051021">
    <property type="entry name" value="Mito_Ser/Thr_phosphatase"/>
</dbReference>
<sequence>MAATIHLIRHGQAAFGAADYDELSSLGRQQSCLLGAALAPLWRDGDRVIVGGMRRHRQTAEECLTAMRSACAPQEGLARLSDPAQPSPSPACGRGVGVRAQEVAVEPRWNEFDHREIVARHRPEYVDHERLVADLSAAVDPRRAFQSLFAAAMTRWSSGDYDHDYNETWPAFRQRCREALQAAAEAAADSSNVWVFTSGGPIAAVVQGLLDAPDAQALRLSWSLVNASVTQLHVARGGLRLSTFNGHAHLQAREDLVTYR</sequence>
<reference evidence="2 3" key="1">
    <citation type="journal article" date="2015" name="BMC Genomics">
        <title>Comparative genomics and metabolic profiling of the genus Lysobacter.</title>
        <authorList>
            <person name="de Bruijn I."/>
            <person name="Cheng X."/>
            <person name="de Jager V."/>
            <person name="Exposito R.G."/>
            <person name="Watrous J."/>
            <person name="Patel N."/>
            <person name="Postma J."/>
            <person name="Dorrestein P.C."/>
            <person name="Kobayashi D."/>
            <person name="Raaijmakers J.M."/>
        </authorList>
    </citation>
    <scope>NUCLEOTIDE SEQUENCE [LARGE SCALE GENOMIC DNA]</scope>
    <source>
        <strain evidence="2 3">76</strain>
    </source>
</reference>
<dbReference type="SUPFAM" id="SSF53254">
    <property type="entry name" value="Phosphoglycerate mutase-like"/>
    <property type="match status" value="1"/>
</dbReference>
<dbReference type="Pfam" id="PF00300">
    <property type="entry name" value="His_Phos_1"/>
    <property type="match status" value="2"/>
</dbReference>
<protein>
    <submittedName>
        <fullName evidence="2">Histidine phosphatase super family protein</fullName>
    </submittedName>
</protein>
<dbReference type="STRING" id="84531.LA76x_2753"/>
<dbReference type="EMBL" id="CP011129">
    <property type="protein sequence ID" value="ALN80883.1"/>
    <property type="molecule type" value="Genomic_DNA"/>
</dbReference>
<dbReference type="PANTHER" id="PTHR20935">
    <property type="entry name" value="PHOSPHOGLYCERATE MUTASE-RELATED"/>
    <property type="match status" value="1"/>
</dbReference>
<dbReference type="InterPro" id="IPR029033">
    <property type="entry name" value="His_PPase_superfam"/>
</dbReference>
<dbReference type="KEGG" id="lab:LA76x_2753"/>
<gene>
    <name evidence="2" type="ORF">LA76x_2753</name>
</gene>
<dbReference type="CDD" id="cd07067">
    <property type="entry name" value="HP_PGM_like"/>
    <property type="match status" value="1"/>
</dbReference>
<evidence type="ECO:0000256" key="1">
    <source>
        <dbReference type="ARBA" id="ARBA00022801"/>
    </source>
</evidence>
<dbReference type="GO" id="GO:0016787">
    <property type="term" value="F:hydrolase activity"/>
    <property type="evidence" value="ECO:0007669"/>
    <property type="project" value="UniProtKB-KW"/>
</dbReference>
<evidence type="ECO:0000313" key="3">
    <source>
        <dbReference type="Proteomes" id="UP000060787"/>
    </source>
</evidence>
<name>A0A0S2FBL1_LYSAN</name>